<protein>
    <submittedName>
        <fullName evidence="2">Uncharacterized protein</fullName>
    </submittedName>
</protein>
<reference evidence="3" key="1">
    <citation type="journal article" date="2019" name="Int. J. Syst. Evol. Microbiol.">
        <title>The Global Catalogue of Microorganisms (GCM) 10K type strain sequencing project: providing services to taxonomists for standard genome sequencing and annotation.</title>
        <authorList>
            <consortium name="The Broad Institute Genomics Platform"/>
            <consortium name="The Broad Institute Genome Sequencing Center for Infectious Disease"/>
            <person name="Wu L."/>
            <person name="Ma J."/>
        </authorList>
    </citation>
    <scope>NUCLEOTIDE SEQUENCE [LARGE SCALE GENOMIC DNA]</scope>
    <source>
        <strain evidence="3">JCM 12125</strain>
    </source>
</reference>
<feature type="transmembrane region" description="Helical" evidence="1">
    <location>
        <begin position="47"/>
        <end position="67"/>
    </location>
</feature>
<evidence type="ECO:0000256" key="1">
    <source>
        <dbReference type="SAM" id="Phobius"/>
    </source>
</evidence>
<feature type="transmembrane region" description="Helical" evidence="1">
    <location>
        <begin position="73"/>
        <end position="95"/>
    </location>
</feature>
<dbReference type="Proteomes" id="UP001596152">
    <property type="component" value="Unassembled WGS sequence"/>
</dbReference>
<comment type="caution">
    <text evidence="2">The sequence shown here is derived from an EMBL/GenBank/DDBJ whole genome shotgun (WGS) entry which is preliminary data.</text>
</comment>
<name>A0ABW0FRT8_9CAUL</name>
<evidence type="ECO:0000313" key="2">
    <source>
        <dbReference type="EMBL" id="MFC5343397.1"/>
    </source>
</evidence>
<keyword evidence="1" id="KW-0812">Transmembrane</keyword>
<proteinExistence type="predicted"/>
<keyword evidence="1" id="KW-1133">Transmembrane helix</keyword>
<sequence length="104" mass="11511">MVAASLATLLANRREAHLDVQWAIFWIDGAALAGFAVLWSRARRSRWLLFLTAIQLLAVCEHLAMVLDAEMDPRAYVGSLYVLFAGMLACLVWGARGSRHEPVA</sequence>
<accession>A0ABW0FRT8</accession>
<feature type="transmembrane region" description="Helical" evidence="1">
    <location>
        <begin position="23"/>
        <end position="40"/>
    </location>
</feature>
<organism evidence="2 3">
    <name type="scientific">Brevundimonas staleyi</name>
    <dbReference type="NCBI Taxonomy" id="74326"/>
    <lineage>
        <taxon>Bacteria</taxon>
        <taxon>Pseudomonadati</taxon>
        <taxon>Pseudomonadota</taxon>
        <taxon>Alphaproteobacteria</taxon>
        <taxon>Caulobacterales</taxon>
        <taxon>Caulobacteraceae</taxon>
        <taxon>Brevundimonas</taxon>
    </lineage>
</organism>
<gene>
    <name evidence="2" type="ORF">ACFPIE_05675</name>
</gene>
<keyword evidence="1" id="KW-0472">Membrane</keyword>
<dbReference type="EMBL" id="JBHSLF010000013">
    <property type="protein sequence ID" value="MFC5343397.1"/>
    <property type="molecule type" value="Genomic_DNA"/>
</dbReference>
<dbReference type="RefSeq" id="WP_374039491.1">
    <property type="nucleotide sequence ID" value="NZ_CP169083.1"/>
</dbReference>
<evidence type="ECO:0000313" key="3">
    <source>
        <dbReference type="Proteomes" id="UP001596152"/>
    </source>
</evidence>
<keyword evidence="3" id="KW-1185">Reference proteome</keyword>